<accession>A0A9N9HL27</accession>
<dbReference type="EMBL" id="CAJVQA010009429">
    <property type="protein sequence ID" value="CAG8684835.1"/>
    <property type="molecule type" value="Genomic_DNA"/>
</dbReference>
<evidence type="ECO:0000313" key="1">
    <source>
        <dbReference type="EMBL" id="CAG8684835.1"/>
    </source>
</evidence>
<proteinExistence type="predicted"/>
<keyword evidence="2" id="KW-1185">Reference proteome</keyword>
<protein>
    <submittedName>
        <fullName evidence="1">23570_t:CDS:1</fullName>
    </submittedName>
</protein>
<comment type="caution">
    <text evidence="1">The sequence shown here is derived from an EMBL/GenBank/DDBJ whole genome shotgun (WGS) entry which is preliminary data.</text>
</comment>
<dbReference type="AlphaFoldDB" id="A0A9N9HL27"/>
<sequence length="221" mass="25946">MWALYKRQQGLTEELSEEDVNNFNERISADKLIIDLEDNYLEVDSQEADHRIRDKFATHFQEKDKVEAFLIDKCLDKAIKRLPISSIKKFIKIREEIETYAVALRLANSKGWRTALQIVGKETDMAKEFFKKTIETVEQVQYLNRQDFLDLIRIKFSRLANQIMGLETLPSKVDTLVSFIVWLDLKYFFSNCADVLAAVLKEHLKVQLLDSTKDYKVKKLF</sequence>
<name>A0A9N9HL27_9GLOM</name>
<evidence type="ECO:0000313" key="2">
    <source>
        <dbReference type="Proteomes" id="UP000789759"/>
    </source>
</evidence>
<reference evidence="1" key="1">
    <citation type="submission" date="2021-06" db="EMBL/GenBank/DDBJ databases">
        <authorList>
            <person name="Kallberg Y."/>
            <person name="Tangrot J."/>
            <person name="Rosling A."/>
        </authorList>
    </citation>
    <scope>NUCLEOTIDE SEQUENCE</scope>
    <source>
        <strain evidence="1">FL966</strain>
    </source>
</reference>
<organism evidence="1 2">
    <name type="scientific">Cetraspora pellucida</name>
    <dbReference type="NCBI Taxonomy" id="1433469"/>
    <lineage>
        <taxon>Eukaryota</taxon>
        <taxon>Fungi</taxon>
        <taxon>Fungi incertae sedis</taxon>
        <taxon>Mucoromycota</taxon>
        <taxon>Glomeromycotina</taxon>
        <taxon>Glomeromycetes</taxon>
        <taxon>Diversisporales</taxon>
        <taxon>Gigasporaceae</taxon>
        <taxon>Cetraspora</taxon>
    </lineage>
</organism>
<dbReference type="Proteomes" id="UP000789759">
    <property type="component" value="Unassembled WGS sequence"/>
</dbReference>
<gene>
    <name evidence="1" type="ORF">CPELLU_LOCUS11002</name>
</gene>